<feature type="region of interest" description="Disordered" evidence="2">
    <location>
        <begin position="161"/>
        <end position="182"/>
    </location>
</feature>
<evidence type="ECO:0000313" key="3">
    <source>
        <dbReference type="EMBL" id="CAG9335073.1"/>
    </source>
</evidence>
<feature type="coiled-coil region" evidence="1">
    <location>
        <begin position="294"/>
        <end position="404"/>
    </location>
</feature>
<evidence type="ECO:0000256" key="1">
    <source>
        <dbReference type="SAM" id="Coils"/>
    </source>
</evidence>
<feature type="compositionally biased region" description="Basic and acidic residues" evidence="2">
    <location>
        <begin position="165"/>
        <end position="180"/>
    </location>
</feature>
<dbReference type="Proteomes" id="UP001162131">
    <property type="component" value="Unassembled WGS sequence"/>
</dbReference>
<reference evidence="3" key="1">
    <citation type="submission" date="2021-09" db="EMBL/GenBank/DDBJ databases">
        <authorList>
            <consortium name="AG Swart"/>
            <person name="Singh M."/>
            <person name="Singh A."/>
            <person name="Seah K."/>
            <person name="Emmerich C."/>
        </authorList>
    </citation>
    <scope>NUCLEOTIDE SEQUENCE</scope>
    <source>
        <strain evidence="3">ATCC30299</strain>
    </source>
</reference>
<accession>A0AAU9KDV4</accession>
<name>A0AAU9KDV4_9CILI</name>
<keyword evidence="1" id="KW-0175">Coiled coil</keyword>
<proteinExistence type="predicted"/>
<dbReference type="EMBL" id="CAJZBQ010000060">
    <property type="protein sequence ID" value="CAG9335073.1"/>
    <property type="molecule type" value="Genomic_DNA"/>
</dbReference>
<feature type="coiled-coil region" evidence="1">
    <location>
        <begin position="236"/>
        <end position="263"/>
    </location>
</feature>
<feature type="region of interest" description="Disordered" evidence="2">
    <location>
        <begin position="644"/>
        <end position="690"/>
    </location>
</feature>
<protein>
    <submittedName>
        <fullName evidence="3">Uncharacterized protein</fullName>
    </submittedName>
</protein>
<dbReference type="AlphaFoldDB" id="A0AAU9KDV4"/>
<keyword evidence="4" id="KW-1185">Reference proteome</keyword>
<sequence length="802" mass="93428">MIKPSYPKLISKKSTNSTPVKPSTAGSINRRKSLSHDYDYKSEYSYNLNEVFEITQTPDARPFSVNVIKYKRNSNAFCDNELDHYDKDLDEFEIGLENTYQSSFLKINGEWEKYQKYLENISICAIQKDSKLGNCIIRGIIGLTKTFKKLSKNINEGPLEAKSTNYKEKSSQTEKEKVPEPRFCSSPELESLKELQSKLKNIRFSRITGQLCDLYDSLCQMHTDIPSPTDTPDLIKFDSEEAAKELEKDVEELRNELTIKLVKKKVIKKTLDKECQVERIQKNTHREELLENILGEKELDLFKLKHKCEELLEERKKWQDKLEEHKNKSNEDENASQNEQEIEKLKEKIHELEYELRGQNINVDILKEKYERARSNFERIKKENGKLKEKLIGKRRKLQEIRENLFQTNVLWRIAEEKTKQIEYAWKVKYGSDFVYGEIDTNEIIKRYNLTKDQESDSEIKEEIGFEGALVGYDGKEIIMSFKDKDSGKATIQNYSNNLPDKEYYTENAGIVLQNNKEKIIIPPNKTENEYELKDSKVAKEEFSNSQKQNINRISQAKNISEIYSKNNWFQASGNTKDEKAQYNYGDTNNSFTNSLHTAKIDELAELAKIAAKKLILTLNQDQTKLFEDYKQIMEMRLSEYQKISKARPSHNKSASSGPPKLSHRSFQYSRLQKKNKKPRPSPIGDSMFSSMGTSLIHTSKVAENAKTFFYTENLKTEGNEEIPSLLISLFKGDEDYWSLSPTTRRLLGRCMEGHDSQFCGEDCEHLKRAMKIKTKYQGVLYPIKKKNVDTKLKNILIYKKK</sequence>
<organism evidence="3 4">
    <name type="scientific">Blepharisma stoltei</name>
    <dbReference type="NCBI Taxonomy" id="1481888"/>
    <lineage>
        <taxon>Eukaryota</taxon>
        <taxon>Sar</taxon>
        <taxon>Alveolata</taxon>
        <taxon>Ciliophora</taxon>
        <taxon>Postciliodesmatophora</taxon>
        <taxon>Heterotrichea</taxon>
        <taxon>Heterotrichida</taxon>
        <taxon>Blepharismidae</taxon>
        <taxon>Blepharisma</taxon>
    </lineage>
</organism>
<evidence type="ECO:0000256" key="2">
    <source>
        <dbReference type="SAM" id="MobiDB-lite"/>
    </source>
</evidence>
<evidence type="ECO:0000313" key="4">
    <source>
        <dbReference type="Proteomes" id="UP001162131"/>
    </source>
</evidence>
<comment type="caution">
    <text evidence="3">The sequence shown here is derived from an EMBL/GenBank/DDBJ whole genome shotgun (WGS) entry which is preliminary data.</text>
</comment>
<gene>
    <name evidence="3" type="ORF">BSTOLATCC_MIC62652</name>
</gene>